<comment type="caution">
    <text evidence="3">The sequence shown here is derived from an EMBL/GenBank/DDBJ whole genome shotgun (WGS) entry which is preliminary data.</text>
</comment>
<evidence type="ECO:0000256" key="2">
    <source>
        <dbReference type="SAM" id="Phobius"/>
    </source>
</evidence>
<dbReference type="STRING" id="36847.CLNEO_06350"/>
<organism evidence="3 4">
    <name type="scientific">Anaerotignum neopropionicum</name>
    <dbReference type="NCBI Taxonomy" id="36847"/>
    <lineage>
        <taxon>Bacteria</taxon>
        <taxon>Bacillati</taxon>
        <taxon>Bacillota</taxon>
        <taxon>Clostridia</taxon>
        <taxon>Lachnospirales</taxon>
        <taxon>Anaerotignaceae</taxon>
        <taxon>Anaerotignum</taxon>
    </lineage>
</organism>
<feature type="compositionally biased region" description="Basic and acidic residues" evidence="1">
    <location>
        <begin position="54"/>
        <end position="63"/>
    </location>
</feature>
<dbReference type="SUPFAM" id="SSF82171">
    <property type="entry name" value="DPP6 N-terminal domain-like"/>
    <property type="match status" value="1"/>
</dbReference>
<accession>A0A136WIX6</accession>
<reference evidence="3 4" key="1">
    <citation type="submission" date="2016-01" db="EMBL/GenBank/DDBJ databases">
        <title>Genome sequence of Clostridium neopropionicum X4, DSM-3847.</title>
        <authorList>
            <person name="Poehlein A."/>
            <person name="Beck M.H."/>
            <person name="Bengelsdorf F.R."/>
            <person name="Daniel R."/>
            <person name="Duerre P."/>
        </authorList>
    </citation>
    <scope>NUCLEOTIDE SEQUENCE [LARGE SCALE GENOMIC DNA]</scope>
    <source>
        <strain evidence="3 4">DSM-3847</strain>
    </source>
</reference>
<keyword evidence="4" id="KW-1185">Reference proteome</keyword>
<dbReference type="AlphaFoldDB" id="A0A136WIX6"/>
<dbReference type="Proteomes" id="UP000070539">
    <property type="component" value="Unassembled WGS sequence"/>
</dbReference>
<name>A0A136WIX6_9FIRM</name>
<proteinExistence type="predicted"/>
<keyword evidence="2" id="KW-1133">Transmembrane helix</keyword>
<feature type="compositionally biased region" description="Acidic residues" evidence="1">
    <location>
        <begin position="64"/>
        <end position="83"/>
    </location>
</feature>
<sequence>MEEQRKEGQELADTSVDKEIKSVESNVDEAEQDVDNMGTKQAAVDNNLENVDNSVEKQVKDGDGSVETEVEPVDFYENEDENDGNTVEEPVENVDNSAWDVENNSDVPNKKGGIWWKIVLGLVVFAGFLGYCWYATGGGFGKNKDIALTYAKDNGLYIFDLKNEPYLVNDSISVGGEYNYYYSAWGAMASEDNEALYYLVGINEDNVGNLYYKNIKNKESEGVIIAENVFHFITSTDGKECVYLVKNGAAIDLYLYRDGQSRLISDGILQQNGAYDLSEDGSYILFRKSNNDQVALYASVIGQEEPIKLSDSVVLDLITQKTNVTYYLEQQGDSYQLFKYAPGNAPQLVAEKVTYAELMPNGQDVLYCAMRAKDSDLAQLIEDDITDLSAYDEKRQAEIQEMRSKMSEEEGLDPIFQDCYVITSAGTKKIQGAVVSAVSLEGKSGFVVGYSMDEPQAVKLSEISSFDEALYAYYSELMYGEKQVFVADKAGNVYTLQDKGVDPTSIKVSNDGKIAAYFVQGEQNGENVLMVKALDGKSEAVEVQKGVETISFLGDSEALAYFYNYNGGLGSVGLFAENASQEIAQNAVGFYTSTDRKEMFYLAELDTTTGRGTLIQYDGKEKQEIDQDVFSFQYKENGKLAYLKNYDINKEIGDLYYYDGKTTRLVDSGVTAIYMY</sequence>
<keyword evidence="2" id="KW-0472">Membrane</keyword>
<protein>
    <submittedName>
        <fullName evidence="3">Uncharacterized protein</fullName>
    </submittedName>
</protein>
<evidence type="ECO:0000313" key="3">
    <source>
        <dbReference type="EMBL" id="KXL54528.1"/>
    </source>
</evidence>
<feature type="transmembrane region" description="Helical" evidence="2">
    <location>
        <begin position="114"/>
        <end position="136"/>
    </location>
</feature>
<dbReference type="RefSeq" id="WP_066084284.1">
    <property type="nucleotide sequence ID" value="NZ_LRVM01000001.1"/>
</dbReference>
<keyword evidence="2" id="KW-0812">Transmembrane</keyword>
<dbReference type="OrthoDB" id="2065886at2"/>
<feature type="region of interest" description="Disordered" evidence="1">
    <location>
        <begin position="1"/>
        <end position="103"/>
    </location>
</feature>
<feature type="compositionally biased region" description="Basic and acidic residues" evidence="1">
    <location>
        <begin position="1"/>
        <end position="22"/>
    </location>
</feature>
<evidence type="ECO:0000313" key="4">
    <source>
        <dbReference type="Proteomes" id="UP000070539"/>
    </source>
</evidence>
<evidence type="ECO:0000256" key="1">
    <source>
        <dbReference type="SAM" id="MobiDB-lite"/>
    </source>
</evidence>
<gene>
    <name evidence="3" type="ORF">CLNEO_06350</name>
</gene>
<dbReference type="EMBL" id="LRVM01000001">
    <property type="protein sequence ID" value="KXL54528.1"/>
    <property type="molecule type" value="Genomic_DNA"/>
</dbReference>